<dbReference type="InterPro" id="IPR013767">
    <property type="entry name" value="PAS_fold"/>
</dbReference>
<dbReference type="eggNOG" id="arCOG02276">
    <property type="taxonomic scope" value="Archaea"/>
</dbReference>
<dbReference type="NCBIfam" id="TIGR00229">
    <property type="entry name" value="sensory_box"/>
    <property type="match status" value="1"/>
</dbReference>
<keyword evidence="10" id="KW-1185">Reference proteome</keyword>
<dbReference type="Gene3D" id="3.30.450.40">
    <property type="match status" value="1"/>
</dbReference>
<feature type="domain" description="Response regulatory" evidence="7">
    <location>
        <begin position="14"/>
        <end position="127"/>
    </location>
</feature>
<dbReference type="Pfam" id="PF15915">
    <property type="entry name" value="BAT"/>
    <property type="match status" value="1"/>
</dbReference>
<dbReference type="SUPFAM" id="SSF55785">
    <property type="entry name" value="PYP-like sensor domain (PAS domain)"/>
    <property type="match status" value="2"/>
</dbReference>
<dbReference type="Pfam" id="PF13188">
    <property type="entry name" value="PAS_8"/>
    <property type="match status" value="1"/>
</dbReference>
<dbReference type="PROSITE" id="PS50110">
    <property type="entry name" value="RESPONSE_REGULATORY"/>
    <property type="match status" value="1"/>
</dbReference>
<dbReference type="InterPro" id="IPR011006">
    <property type="entry name" value="CheY-like_superfamily"/>
</dbReference>
<dbReference type="InterPro" id="IPR001789">
    <property type="entry name" value="Sig_transdc_resp-reg_receiver"/>
</dbReference>
<dbReference type="SUPFAM" id="SSF88659">
    <property type="entry name" value="Sigma3 and sigma4 domains of RNA polymerase sigma factors"/>
    <property type="match status" value="1"/>
</dbReference>
<evidence type="ECO:0000256" key="4">
    <source>
        <dbReference type="ARBA" id="ARBA00023163"/>
    </source>
</evidence>
<evidence type="ECO:0000313" key="10">
    <source>
        <dbReference type="Proteomes" id="UP000183275"/>
    </source>
</evidence>
<feature type="region of interest" description="Disordered" evidence="6">
    <location>
        <begin position="356"/>
        <end position="380"/>
    </location>
</feature>
<sequence>MSDSTATVVGDALCVLVVGDSESADDATDALAAGLGGAAVLRERTVADALDRLADRRVHCLVCPFAADRTAPSDATLERLAARTDERPIVAVTAGVDADRALEIGATDVVDRDASPAVVAARVRNAAEREHYRTAASRADRSHRSILEHAAAVVWVLDADGEIEYASPAVEAQFGYTPAELERTSLPGLVHPDDRETARDVLASVAAAPLGTSERATLRLGRSDGTWRVAALTCTNRLADPTVEGIVVTVTAESDAASTAPGESDGVRAAADRLGNPFFALGQRDEIRYANPAAMRLFAGPGPDDDGGSSTVDAPDGPADLTGTVVWALLPDSVAETVYERVREAQTTGSVVEFEVPDPADGRASPLAVSVHPARDGDDGVSVYAREQPTDATSPVRDRLDLLESVVDALDDGVAVLEDDGEGESENGGETIRLANPALLELADADALVGRGLDAVFDDDLAAAIRERARSPVVRWMDPVTGDLVTDGDAGTDGAARIPVDVFVAPLSDPDRTLCVVRDRRDSAAAALSILSRAVTALRGVETPAAVRETVVDAVRDYVAADVAAWYVADDRLRPAAVTVADRIADGESGIDLPSIDPEGTPLVDPTERSERAERGEPTVYDGAALAGALVRAGLRAERVLAVPIGERGVVLATSTEPMAFEGVDLEPVAALSDAATGALDGLERAADLRSCRRDRSRLATVADRTTRLWAAERSFFDADTRDAVERRLCEAVLSLSPLESDAELELAWCGRVDDGRETITPAAWAGRDGEFLESLSVPLGETDAPTGIAAATSESVDIADLDDLAFDEPGRPAEDDRAWRRRALERGFRSVLCVPIASGGVRHGTLTVYADRPSAFDDRTERACEHLAGIAGAAIGTIETTRALLADGITELEVALRDETEPLSAIARRLGRRIDVRSVIPRSSGGSTVFCTVSETDSDAVRDAIESLSAVESIASVSPTNGETALELVLTDDTVARAVADAGGVLRSLAPVDDRARLTIELGTPVAVRSFVRALERTYPGTELVARRERDRPLRSTRPKPFDDLAAHLSERQRRTLEAAYYGGFFEWPRERTGEEVAESLGVSQPTFSRHLRLAQRKLFALLFDETQD</sequence>
<dbReference type="PANTHER" id="PTHR34236">
    <property type="entry name" value="DIMETHYL SULFOXIDE REDUCTASE TRANSCRIPTIONAL ACTIVATOR"/>
    <property type="match status" value="1"/>
</dbReference>
<dbReference type="Pfam" id="PF00989">
    <property type="entry name" value="PAS"/>
    <property type="match status" value="1"/>
</dbReference>
<keyword evidence="4" id="KW-0804">Transcription</keyword>
<name>A0A1I0M3F6_9EURY</name>
<dbReference type="InterPro" id="IPR003018">
    <property type="entry name" value="GAF"/>
</dbReference>
<dbReference type="SUPFAM" id="SSF52172">
    <property type="entry name" value="CheY-like"/>
    <property type="match status" value="1"/>
</dbReference>
<dbReference type="Gene3D" id="1.10.10.10">
    <property type="entry name" value="Winged helix-like DNA-binding domain superfamily/Winged helix DNA-binding domain"/>
    <property type="match status" value="1"/>
</dbReference>
<dbReference type="GO" id="GO:0000160">
    <property type="term" value="P:phosphorelay signal transduction system"/>
    <property type="evidence" value="ECO:0007669"/>
    <property type="project" value="InterPro"/>
</dbReference>
<feature type="region of interest" description="Disordered" evidence="6">
    <location>
        <begin position="589"/>
        <end position="617"/>
    </location>
</feature>
<evidence type="ECO:0000259" key="7">
    <source>
        <dbReference type="PROSITE" id="PS50110"/>
    </source>
</evidence>
<dbReference type="InterPro" id="IPR000014">
    <property type="entry name" value="PAS"/>
</dbReference>
<evidence type="ECO:0000256" key="1">
    <source>
        <dbReference type="ARBA" id="ARBA00022679"/>
    </source>
</evidence>
<dbReference type="SMART" id="SM00091">
    <property type="entry name" value="PAS"/>
    <property type="match status" value="3"/>
</dbReference>
<evidence type="ECO:0000256" key="3">
    <source>
        <dbReference type="ARBA" id="ARBA00023015"/>
    </source>
</evidence>
<evidence type="ECO:0000256" key="6">
    <source>
        <dbReference type="SAM" id="MobiDB-lite"/>
    </source>
</evidence>
<dbReference type="AlphaFoldDB" id="A0A1I0M3F6"/>
<dbReference type="InterPro" id="IPR031803">
    <property type="entry name" value="BAT_GAF/HTH-assoc"/>
</dbReference>
<dbReference type="Gene3D" id="3.30.450.20">
    <property type="entry name" value="PAS domain"/>
    <property type="match status" value="3"/>
</dbReference>
<protein>
    <submittedName>
        <fullName evidence="9">PAS domain S-box-containing protein</fullName>
    </submittedName>
</protein>
<feature type="domain" description="PAS" evidence="8">
    <location>
        <begin position="139"/>
        <end position="209"/>
    </location>
</feature>
<dbReference type="InterPro" id="IPR029016">
    <property type="entry name" value="GAF-like_dom_sf"/>
</dbReference>
<dbReference type="GO" id="GO:0016301">
    <property type="term" value="F:kinase activity"/>
    <property type="evidence" value="ECO:0007669"/>
    <property type="project" value="UniProtKB-KW"/>
</dbReference>
<dbReference type="STRING" id="1202768.SAMN05216285_0328"/>
<evidence type="ECO:0000256" key="5">
    <source>
        <dbReference type="PROSITE-ProRule" id="PRU00169"/>
    </source>
</evidence>
<feature type="compositionally biased region" description="Basic and acidic residues" evidence="6">
    <location>
        <begin position="606"/>
        <end position="617"/>
    </location>
</feature>
<dbReference type="PANTHER" id="PTHR34236:SF1">
    <property type="entry name" value="DIMETHYL SULFOXIDE REDUCTASE TRANSCRIPTIONAL ACTIVATOR"/>
    <property type="match status" value="1"/>
</dbReference>
<evidence type="ECO:0000259" key="8">
    <source>
        <dbReference type="PROSITE" id="PS50112"/>
    </source>
</evidence>
<dbReference type="SUPFAM" id="SSF55781">
    <property type="entry name" value="GAF domain-like"/>
    <property type="match status" value="2"/>
</dbReference>
<evidence type="ECO:0000256" key="2">
    <source>
        <dbReference type="ARBA" id="ARBA00022777"/>
    </source>
</evidence>
<gene>
    <name evidence="9" type="ORF">SAMN05216285_0328</name>
</gene>
<dbReference type="InterPro" id="IPR036388">
    <property type="entry name" value="WH-like_DNA-bd_sf"/>
</dbReference>
<dbReference type="eggNOG" id="arCOG06712">
    <property type="taxonomic scope" value="Archaea"/>
</dbReference>
<comment type="caution">
    <text evidence="5">Lacks conserved residue(s) required for the propagation of feature annotation.</text>
</comment>
<dbReference type="EMBL" id="FOIS01000001">
    <property type="protein sequence ID" value="SEV82266.1"/>
    <property type="molecule type" value="Genomic_DNA"/>
</dbReference>
<dbReference type="Proteomes" id="UP000183275">
    <property type="component" value="Unassembled WGS sequence"/>
</dbReference>
<dbReference type="GO" id="GO:0006355">
    <property type="term" value="P:regulation of DNA-templated transcription"/>
    <property type="evidence" value="ECO:0007669"/>
    <property type="project" value="InterPro"/>
</dbReference>
<dbReference type="eggNOG" id="arCOG02388">
    <property type="taxonomic scope" value="Archaea"/>
</dbReference>
<dbReference type="CDD" id="cd00130">
    <property type="entry name" value="PAS"/>
    <property type="match status" value="2"/>
</dbReference>
<dbReference type="RefSeq" id="WP_049990376.1">
    <property type="nucleotide sequence ID" value="NZ_FOIS01000001.1"/>
</dbReference>
<dbReference type="InterPro" id="IPR035965">
    <property type="entry name" value="PAS-like_dom_sf"/>
</dbReference>
<keyword evidence="2" id="KW-0418">Kinase</keyword>
<dbReference type="Pfam" id="PF13185">
    <property type="entry name" value="GAF_2"/>
    <property type="match status" value="1"/>
</dbReference>
<dbReference type="Pfam" id="PF04967">
    <property type="entry name" value="HTH_10"/>
    <property type="match status" value="1"/>
</dbReference>
<evidence type="ECO:0000313" key="9">
    <source>
        <dbReference type="EMBL" id="SEV82266.1"/>
    </source>
</evidence>
<dbReference type="Gene3D" id="3.40.50.2300">
    <property type="match status" value="1"/>
</dbReference>
<dbReference type="OrthoDB" id="186758at2157"/>
<keyword evidence="1" id="KW-0808">Transferase</keyword>
<dbReference type="InterPro" id="IPR007050">
    <property type="entry name" value="HTH_bacterioopsin"/>
</dbReference>
<keyword evidence="3" id="KW-0805">Transcription regulation</keyword>
<organism evidence="9 10">
    <name type="scientific">Natrinema salifodinae</name>
    <dbReference type="NCBI Taxonomy" id="1202768"/>
    <lineage>
        <taxon>Archaea</taxon>
        <taxon>Methanobacteriati</taxon>
        <taxon>Methanobacteriota</taxon>
        <taxon>Stenosarchaea group</taxon>
        <taxon>Halobacteria</taxon>
        <taxon>Halobacteriales</taxon>
        <taxon>Natrialbaceae</taxon>
        <taxon>Natrinema</taxon>
    </lineage>
</organism>
<dbReference type="InterPro" id="IPR013324">
    <property type="entry name" value="RNA_pol_sigma_r3/r4-like"/>
</dbReference>
<accession>A0A1I0M3F6</accession>
<reference evidence="10" key="1">
    <citation type="submission" date="2016-10" db="EMBL/GenBank/DDBJ databases">
        <authorList>
            <person name="Varghese N."/>
        </authorList>
    </citation>
    <scope>NUCLEOTIDE SEQUENCE [LARGE SCALE GENOMIC DNA]</scope>
    <source>
        <strain evidence="10">CGMCC 1.12284</strain>
    </source>
</reference>
<dbReference type="PROSITE" id="PS50112">
    <property type="entry name" value="PAS"/>
    <property type="match status" value="1"/>
</dbReference>
<proteinExistence type="predicted"/>